<proteinExistence type="predicted"/>
<dbReference type="Proteomes" id="UP000242913">
    <property type="component" value="Unassembled WGS sequence"/>
</dbReference>
<sequence>MPFLFVEMVKKLREGSVSQPVRQSHRIRILNTRLGTPPKILLDMLRDHSSSAVKKSLPAVTDVERIGLNCGALISINGSKQKLNTSSFSENVSQNTSRILKTVKKTAAFTSNESKKAKVLRNSKNEKKHILSKPLNNVLSKNRHSSRIRIPNSRFDYLLPGFLEQSGNGKRRDNMEKSSRSKKCRGGQTALISEEEKIIANSPKIMYDKSDIPIRLRHSERQRIPNKRLNFPDIYPDIQAQKKSNKAKSKMGEAHVKVQKCKNSKKKPVNILKTQSNVKATSRNFSLSSIVSNRQVHSSLEVPSVLYPYRPARSEALCVQPSSSMIKDYVSRKDVEELLVEINNALALVTDQDYSELREKIAHHLNNLHRENCRFRQTLHQLRSELDSLSNNSTVNRCNLLMKQNSELREQKVLADIKCEAQMEEARKLLERIRILEVRNKDLEDFRNRLIKQKRQKYLNGERKYPHIDLVNDLSRMEAEDLMDIELDSLLLNGNGNEVVKNDKSNNDKVKWGNDAWMLHC</sequence>
<dbReference type="OrthoDB" id="5834328at2759"/>
<dbReference type="EMBL" id="KZ269979">
    <property type="protein sequence ID" value="OZC11831.1"/>
    <property type="molecule type" value="Genomic_DNA"/>
</dbReference>
<gene>
    <name evidence="1" type="ORF">X798_01012</name>
</gene>
<name>A0A238C2Y2_9BILA</name>
<evidence type="ECO:0000313" key="2">
    <source>
        <dbReference type="Proteomes" id="UP000242913"/>
    </source>
</evidence>
<reference evidence="1 2" key="1">
    <citation type="submission" date="2015-12" db="EMBL/GenBank/DDBJ databases">
        <title>Draft genome of the nematode, Onchocerca flexuosa.</title>
        <authorList>
            <person name="Mitreva M."/>
        </authorList>
    </citation>
    <scope>NUCLEOTIDE SEQUENCE [LARGE SCALE GENOMIC DNA]</scope>
    <source>
        <strain evidence="1">Red Deer</strain>
    </source>
</reference>
<evidence type="ECO:0000313" key="1">
    <source>
        <dbReference type="EMBL" id="OZC11831.1"/>
    </source>
</evidence>
<protein>
    <submittedName>
        <fullName evidence="1">Uncharacterized protein</fullName>
    </submittedName>
</protein>
<keyword evidence="2" id="KW-1185">Reference proteome</keyword>
<accession>A0A238C2Y2</accession>
<organism evidence="1 2">
    <name type="scientific">Onchocerca flexuosa</name>
    <dbReference type="NCBI Taxonomy" id="387005"/>
    <lineage>
        <taxon>Eukaryota</taxon>
        <taxon>Metazoa</taxon>
        <taxon>Ecdysozoa</taxon>
        <taxon>Nematoda</taxon>
        <taxon>Chromadorea</taxon>
        <taxon>Rhabditida</taxon>
        <taxon>Spirurina</taxon>
        <taxon>Spiruromorpha</taxon>
        <taxon>Filarioidea</taxon>
        <taxon>Onchocercidae</taxon>
        <taxon>Onchocerca</taxon>
    </lineage>
</organism>
<dbReference type="AlphaFoldDB" id="A0A238C2Y2"/>